<name>A0A9P6A4F6_PLEER</name>
<reference evidence="2" key="1">
    <citation type="submission" date="2020-11" db="EMBL/GenBank/DDBJ databases">
        <authorList>
            <consortium name="DOE Joint Genome Institute"/>
            <person name="Ahrendt S."/>
            <person name="Riley R."/>
            <person name="Andreopoulos W."/>
            <person name="Labutti K."/>
            <person name="Pangilinan J."/>
            <person name="Ruiz-Duenas F.J."/>
            <person name="Barrasa J.M."/>
            <person name="Sanchez-Garcia M."/>
            <person name="Camarero S."/>
            <person name="Miyauchi S."/>
            <person name="Serrano A."/>
            <person name="Linde D."/>
            <person name="Babiker R."/>
            <person name="Drula E."/>
            <person name="Ayuso-Fernandez I."/>
            <person name="Pacheco R."/>
            <person name="Padilla G."/>
            <person name="Ferreira P."/>
            <person name="Barriuso J."/>
            <person name="Kellner H."/>
            <person name="Castanera R."/>
            <person name="Alfaro M."/>
            <person name="Ramirez L."/>
            <person name="Pisabarro A.G."/>
            <person name="Kuo A."/>
            <person name="Tritt A."/>
            <person name="Lipzen A."/>
            <person name="He G."/>
            <person name="Yan M."/>
            <person name="Ng V."/>
            <person name="Cullen D."/>
            <person name="Martin F."/>
            <person name="Rosso M.-N."/>
            <person name="Henrissat B."/>
            <person name="Hibbett D."/>
            <person name="Martinez A.T."/>
            <person name="Grigoriev I.V."/>
        </authorList>
    </citation>
    <scope>NUCLEOTIDE SEQUENCE</scope>
    <source>
        <strain evidence="2">ATCC 90797</strain>
    </source>
</reference>
<keyword evidence="1" id="KW-0472">Membrane</keyword>
<keyword evidence="3" id="KW-1185">Reference proteome</keyword>
<evidence type="ECO:0000313" key="2">
    <source>
        <dbReference type="EMBL" id="KAF9498857.1"/>
    </source>
</evidence>
<evidence type="ECO:0000256" key="1">
    <source>
        <dbReference type="SAM" id="Phobius"/>
    </source>
</evidence>
<sequence>MPLHNIIGSSTWNGRRNKIRKSFTFVFLEPRSLCSISQSRAGSCFCTFFALLGSVYSALISTIIPLTFCLVLSQLAPCSTTCKDEKQPSLTRN</sequence>
<dbReference type="EMBL" id="MU154535">
    <property type="protein sequence ID" value="KAF9498857.1"/>
    <property type="molecule type" value="Genomic_DNA"/>
</dbReference>
<gene>
    <name evidence="2" type="ORF">BDN71DRAFT_309972</name>
</gene>
<keyword evidence="1" id="KW-0812">Transmembrane</keyword>
<feature type="transmembrane region" description="Helical" evidence="1">
    <location>
        <begin position="48"/>
        <end position="73"/>
    </location>
</feature>
<protein>
    <submittedName>
        <fullName evidence="2">Uncharacterized protein</fullName>
    </submittedName>
</protein>
<organism evidence="2 3">
    <name type="scientific">Pleurotus eryngii</name>
    <name type="common">Boletus of the steppes</name>
    <dbReference type="NCBI Taxonomy" id="5323"/>
    <lineage>
        <taxon>Eukaryota</taxon>
        <taxon>Fungi</taxon>
        <taxon>Dikarya</taxon>
        <taxon>Basidiomycota</taxon>
        <taxon>Agaricomycotina</taxon>
        <taxon>Agaricomycetes</taxon>
        <taxon>Agaricomycetidae</taxon>
        <taxon>Agaricales</taxon>
        <taxon>Pleurotineae</taxon>
        <taxon>Pleurotaceae</taxon>
        <taxon>Pleurotus</taxon>
    </lineage>
</organism>
<accession>A0A9P6A4F6</accession>
<proteinExistence type="predicted"/>
<dbReference type="AlphaFoldDB" id="A0A9P6A4F6"/>
<comment type="caution">
    <text evidence="2">The sequence shown here is derived from an EMBL/GenBank/DDBJ whole genome shotgun (WGS) entry which is preliminary data.</text>
</comment>
<evidence type="ECO:0000313" key="3">
    <source>
        <dbReference type="Proteomes" id="UP000807025"/>
    </source>
</evidence>
<keyword evidence="1" id="KW-1133">Transmembrane helix</keyword>
<dbReference type="Proteomes" id="UP000807025">
    <property type="component" value="Unassembled WGS sequence"/>
</dbReference>